<dbReference type="GO" id="GO:0008410">
    <property type="term" value="F:CoA-transferase activity"/>
    <property type="evidence" value="ECO:0007669"/>
    <property type="project" value="TreeGrafter"/>
</dbReference>
<dbReference type="AlphaFoldDB" id="A0A1X7HJI5"/>
<evidence type="ECO:0000313" key="2">
    <source>
        <dbReference type="EMBL" id="SMF86999.1"/>
    </source>
</evidence>
<dbReference type="PANTHER" id="PTHR48207">
    <property type="entry name" value="SUCCINATE--HYDROXYMETHYLGLUTARATE COA-TRANSFERASE"/>
    <property type="match status" value="1"/>
</dbReference>
<dbReference type="RefSeq" id="WP_085090996.1">
    <property type="nucleotide sequence ID" value="NZ_FXAK01000008.1"/>
</dbReference>
<dbReference type="OrthoDB" id="9781472at2"/>
<accession>A0A1X7HJI5</accession>
<keyword evidence="1 2" id="KW-0808">Transferase</keyword>
<gene>
    <name evidence="2" type="ORF">SAMN02982917_6135</name>
</gene>
<dbReference type="InterPro" id="IPR044855">
    <property type="entry name" value="CoA-Trfase_III_dom3_sf"/>
</dbReference>
<evidence type="ECO:0000256" key="1">
    <source>
        <dbReference type="ARBA" id="ARBA00022679"/>
    </source>
</evidence>
<dbReference type="EMBL" id="FXAK01000008">
    <property type="protein sequence ID" value="SMF86999.1"/>
    <property type="molecule type" value="Genomic_DNA"/>
</dbReference>
<proteinExistence type="predicted"/>
<dbReference type="Gene3D" id="3.40.50.10540">
    <property type="entry name" value="Crotonobetainyl-coa:carnitine coa-transferase, domain 1"/>
    <property type="match status" value="1"/>
</dbReference>
<dbReference type="Proteomes" id="UP000192936">
    <property type="component" value="Unassembled WGS sequence"/>
</dbReference>
<dbReference type="Gene3D" id="3.30.1540.10">
    <property type="entry name" value="formyl-coa transferase, domain 3"/>
    <property type="match status" value="1"/>
</dbReference>
<dbReference type="InterPro" id="IPR023606">
    <property type="entry name" value="CoA-Trfase_III_dom_1_sf"/>
</dbReference>
<reference evidence="2 3" key="1">
    <citation type="submission" date="2017-04" db="EMBL/GenBank/DDBJ databases">
        <authorList>
            <person name="Afonso C.L."/>
            <person name="Miller P.J."/>
            <person name="Scott M.A."/>
            <person name="Spackman E."/>
            <person name="Goraichik I."/>
            <person name="Dimitrov K.M."/>
            <person name="Suarez D.L."/>
            <person name="Swayne D.E."/>
        </authorList>
    </citation>
    <scope>NUCLEOTIDE SEQUENCE [LARGE SCALE GENOMIC DNA]</scope>
    <source>
        <strain evidence="2 3">A2P</strain>
    </source>
</reference>
<name>A0A1X7HJI5_9PROT</name>
<dbReference type="Pfam" id="PF02515">
    <property type="entry name" value="CoA_transf_3"/>
    <property type="match status" value="1"/>
</dbReference>
<dbReference type="SUPFAM" id="SSF89796">
    <property type="entry name" value="CoA-transferase family III (CaiB/BaiF)"/>
    <property type="match status" value="1"/>
</dbReference>
<dbReference type="InterPro" id="IPR003673">
    <property type="entry name" value="CoA-Trfase_fam_III"/>
</dbReference>
<sequence>MTDQSPAGSLGKKLPLAGVKILDFGHTVMGPSCAMILADLGADVVKIEPVPNGEPTRHLKGFGTGYFGYFNRNKRSIAVDLKTPEGRGIAHRLVAEADVLVENFAPGTMERLGLGAEALARVNPRLIYASLKGFLDGPYAGRLALDEVVQMMTGLAYMTGPSGRPLRAGTSVVDITGGMFAVIAILVALRERERSGKGQTIETALFETTVFLMGQHLCYAAQSDGPIPPMPERVSAWAVYETFRTADGRPIFVGITTDSHWERFCAVIDRPDLRDDPDFRTNNDRIAARPRLLPLLTGLFGGLSMEEAVSVCERARIPFAPIARPEDLFEDPHLRATGGLMPTTLPNGVRTALPRLPIHVADTDLAIRRDPPRVGQDTDAVLAELGYGPAAIAQLAEAGIVVADSEAGGNQQRLTG</sequence>
<dbReference type="InterPro" id="IPR050483">
    <property type="entry name" value="CoA-transferase_III_domain"/>
</dbReference>
<dbReference type="PANTHER" id="PTHR48207:SF3">
    <property type="entry name" value="SUCCINATE--HYDROXYMETHYLGLUTARATE COA-TRANSFERASE"/>
    <property type="match status" value="1"/>
</dbReference>
<organism evidence="2 3">
    <name type="scientific">Azospirillum oryzae</name>
    <dbReference type="NCBI Taxonomy" id="286727"/>
    <lineage>
        <taxon>Bacteria</taxon>
        <taxon>Pseudomonadati</taxon>
        <taxon>Pseudomonadota</taxon>
        <taxon>Alphaproteobacteria</taxon>
        <taxon>Rhodospirillales</taxon>
        <taxon>Azospirillaceae</taxon>
        <taxon>Azospirillum</taxon>
    </lineage>
</organism>
<dbReference type="STRING" id="286727.SAMN02982917_6135"/>
<protein>
    <submittedName>
        <fullName evidence="2">Crotonobetainyl-CoA:carnitine CoA-transferase CaiB</fullName>
    </submittedName>
</protein>
<evidence type="ECO:0000313" key="3">
    <source>
        <dbReference type="Proteomes" id="UP000192936"/>
    </source>
</evidence>